<dbReference type="SUPFAM" id="SSF53335">
    <property type="entry name" value="S-adenosyl-L-methionine-dependent methyltransferases"/>
    <property type="match status" value="1"/>
</dbReference>
<dbReference type="InterPro" id="IPR029063">
    <property type="entry name" value="SAM-dependent_MTases_sf"/>
</dbReference>
<dbReference type="Proteomes" id="UP000738376">
    <property type="component" value="Unassembled WGS sequence"/>
</dbReference>
<name>A0ABX1LT92_9CYAN</name>
<dbReference type="RefSeq" id="WP_169363409.1">
    <property type="nucleotide sequence ID" value="NZ_JAAVJL010000001.1"/>
</dbReference>
<keyword evidence="2" id="KW-0489">Methyltransferase</keyword>
<evidence type="ECO:0000313" key="3">
    <source>
        <dbReference type="Proteomes" id="UP000738376"/>
    </source>
</evidence>
<dbReference type="GO" id="GO:0032259">
    <property type="term" value="P:methylation"/>
    <property type="evidence" value="ECO:0007669"/>
    <property type="project" value="UniProtKB-KW"/>
</dbReference>
<dbReference type="Gene3D" id="3.40.50.150">
    <property type="entry name" value="Vaccinia Virus protein VP39"/>
    <property type="match status" value="1"/>
</dbReference>
<keyword evidence="3" id="KW-1185">Reference proteome</keyword>
<dbReference type="EMBL" id="JAAVJL010000001">
    <property type="protein sequence ID" value="NMF58513.1"/>
    <property type="molecule type" value="Genomic_DNA"/>
</dbReference>
<evidence type="ECO:0000313" key="2">
    <source>
        <dbReference type="EMBL" id="NMF58513.1"/>
    </source>
</evidence>
<keyword evidence="2" id="KW-0808">Transferase</keyword>
<dbReference type="Pfam" id="PF13649">
    <property type="entry name" value="Methyltransf_25"/>
    <property type="match status" value="1"/>
</dbReference>
<comment type="caution">
    <text evidence="2">The sequence shown here is derived from an EMBL/GenBank/DDBJ whole genome shotgun (WGS) entry which is preliminary data.</text>
</comment>
<dbReference type="GO" id="GO:0008168">
    <property type="term" value="F:methyltransferase activity"/>
    <property type="evidence" value="ECO:0007669"/>
    <property type="project" value="UniProtKB-KW"/>
</dbReference>
<feature type="domain" description="Methyltransferase" evidence="1">
    <location>
        <begin position="49"/>
        <end position="127"/>
    </location>
</feature>
<dbReference type="InterPro" id="IPR041698">
    <property type="entry name" value="Methyltransf_25"/>
</dbReference>
<gene>
    <name evidence="2" type="ORF">HC246_10905</name>
</gene>
<accession>A0ABX1LT92</accession>
<reference evidence="2 3" key="1">
    <citation type="submission" date="2020-03" db="EMBL/GenBank/DDBJ databases">
        <title>Draft Genome Sequence of 2-Methylisoborneol Producing Pseudanabaena yagii Strain GIHE-NHR1 Isolated from North Han River in South Korea.</title>
        <authorList>
            <person name="Jeong J."/>
        </authorList>
    </citation>
    <scope>NUCLEOTIDE SEQUENCE [LARGE SCALE GENOMIC DNA]</scope>
    <source>
        <strain evidence="2 3">GIHE-NHR1</strain>
    </source>
</reference>
<evidence type="ECO:0000259" key="1">
    <source>
        <dbReference type="Pfam" id="PF13649"/>
    </source>
</evidence>
<organism evidence="2 3">
    <name type="scientific">Pseudanabaena yagii GIHE-NHR1</name>
    <dbReference type="NCBI Taxonomy" id="2722753"/>
    <lineage>
        <taxon>Bacteria</taxon>
        <taxon>Bacillati</taxon>
        <taxon>Cyanobacteriota</taxon>
        <taxon>Cyanophyceae</taxon>
        <taxon>Pseudanabaenales</taxon>
        <taxon>Pseudanabaenaceae</taxon>
        <taxon>Pseudanabaena</taxon>
        <taxon>Pseudanabaena yagii</taxon>
    </lineage>
</organism>
<protein>
    <submittedName>
        <fullName evidence="2">Class I SAM-dependent methyltransferase</fullName>
    </submittedName>
</protein>
<sequence length="193" mass="22825">MSSLSKNNKIADQHIYLDKNQLLEIEQKIRIQRHVERYALLRQFAKGVVCDAACGCGYGSYLLSTNPDVTSVIGLDSNSDIIDFANKEYRGDKTQFFNVNINEWITDKEIDMLFSVETIEHIEDQDILPNFCDRNNINHVILTYPSKKTTHYNPYHLYDFNLQDIFNIFNKFTCYRHFNWEYEFDVVFLIRNP</sequence>
<proteinExistence type="predicted"/>